<dbReference type="AlphaFoldDB" id="A0A1Y5ZWF2"/>
<organism evidence="5 6">
    <name type="scientific">Bacillus mobilis</name>
    <dbReference type="NCBI Taxonomy" id="2026190"/>
    <lineage>
        <taxon>Bacteria</taxon>
        <taxon>Bacillati</taxon>
        <taxon>Bacillota</taxon>
        <taxon>Bacilli</taxon>
        <taxon>Bacillales</taxon>
        <taxon>Bacillaceae</taxon>
        <taxon>Bacillus</taxon>
        <taxon>Bacillus cereus group</taxon>
    </lineage>
</organism>
<keyword evidence="3 5" id="KW-0418">Kinase</keyword>
<dbReference type="InterPro" id="IPR029056">
    <property type="entry name" value="Ribokinase-like"/>
</dbReference>
<dbReference type="EMBL" id="FWZD01000053">
    <property type="protein sequence ID" value="SME14337.1"/>
    <property type="molecule type" value="Genomic_DNA"/>
</dbReference>
<dbReference type="GO" id="GO:0008673">
    <property type="term" value="F:2-dehydro-3-deoxygluconokinase activity"/>
    <property type="evidence" value="ECO:0007669"/>
    <property type="project" value="UniProtKB-EC"/>
</dbReference>
<feature type="domain" description="Carbohydrate kinase PfkB" evidence="4">
    <location>
        <begin position="3"/>
        <end position="314"/>
    </location>
</feature>
<accession>A0A1Y5ZWF2</accession>
<proteinExistence type="inferred from homology"/>
<dbReference type="CDD" id="cd01166">
    <property type="entry name" value="KdgK"/>
    <property type="match status" value="1"/>
</dbReference>
<reference evidence="6" key="1">
    <citation type="submission" date="2017-04" db="EMBL/GenBank/DDBJ databases">
        <authorList>
            <person name="Criscuolo A."/>
        </authorList>
    </citation>
    <scope>NUCLEOTIDE SEQUENCE [LARGE SCALE GENOMIC DNA]</scope>
</reference>
<dbReference type="SUPFAM" id="SSF53613">
    <property type="entry name" value="Ribokinase-like"/>
    <property type="match status" value="1"/>
</dbReference>
<evidence type="ECO:0000259" key="4">
    <source>
        <dbReference type="Pfam" id="PF00294"/>
    </source>
</evidence>
<evidence type="ECO:0000256" key="2">
    <source>
        <dbReference type="ARBA" id="ARBA00022679"/>
    </source>
</evidence>
<dbReference type="InterPro" id="IPR052700">
    <property type="entry name" value="Carb_kinase_PfkB-like"/>
</dbReference>
<dbReference type="EC" id="2.7.1.45" evidence="5"/>
<dbReference type="RefSeq" id="WP_088028744.1">
    <property type="nucleotide sequence ID" value="NZ_FWZD01000053.1"/>
</dbReference>
<dbReference type="Gene3D" id="3.40.1190.20">
    <property type="match status" value="1"/>
</dbReference>
<name>A0A1Y5ZWF2_9BACI</name>
<evidence type="ECO:0000313" key="5">
    <source>
        <dbReference type="EMBL" id="SME14337.1"/>
    </source>
</evidence>
<accession>A0A6B3KMK5</accession>
<evidence type="ECO:0000256" key="3">
    <source>
        <dbReference type="ARBA" id="ARBA00022777"/>
    </source>
</evidence>
<gene>
    <name evidence="5" type="primary">kdgK_2</name>
    <name evidence="5" type="ORF">BACERE00185_03039</name>
</gene>
<dbReference type="Proteomes" id="UP000194439">
    <property type="component" value="Unassembled WGS sequence"/>
</dbReference>
<protein>
    <submittedName>
        <fullName evidence="5">2-dehydro-3-deoxygluconokinase</fullName>
        <ecNumber evidence="5">2.7.1.45</ecNumber>
    </submittedName>
</protein>
<comment type="similarity">
    <text evidence="1">Belongs to the carbohydrate kinase PfkB family.</text>
</comment>
<dbReference type="Pfam" id="PF00294">
    <property type="entry name" value="PfkB"/>
    <property type="match status" value="1"/>
</dbReference>
<keyword evidence="2 5" id="KW-0808">Transferase</keyword>
<sequence>MGRILTLGEIMLRLSTNEGTRITEANSFKAHYGGSEANVAINLANFNHQVSFASKVPSNLLGKAVQQHLQNYGVDTSNLLKGGLRLGTYYLERGIGKRASFVLYDRTYSSFAQMKNVEWNIDHLFKNVSLFHVSGISLALSDSMIDLILGLIKEAKKRQIKVSFDINYRSNLWNYERASKTMNKILPYVDYCSAGKMDALYLIGIPENKTKQLDLEYYYEQMHKKHPNIEVFYSTLRDVHSASSNDLQGTLWKNHCLYTSKVYNINPIVDRVGGGDAFVAGILHGLLEEKDLDYTVSFATASSSLKHTIHGDCNQFSILEVEEFMRNESGNIIR</sequence>
<dbReference type="PANTHER" id="PTHR43320:SF2">
    <property type="entry name" value="2-DEHYDRO-3-DEOXYGLUCONOKINASE_2-DEHYDRO-3-DEOXYGALACTONOKINASE"/>
    <property type="match status" value="1"/>
</dbReference>
<evidence type="ECO:0000313" key="6">
    <source>
        <dbReference type="Proteomes" id="UP000194439"/>
    </source>
</evidence>
<dbReference type="PANTHER" id="PTHR43320">
    <property type="entry name" value="SUGAR KINASE"/>
    <property type="match status" value="1"/>
</dbReference>
<dbReference type="InterPro" id="IPR011611">
    <property type="entry name" value="PfkB_dom"/>
</dbReference>
<evidence type="ECO:0000256" key="1">
    <source>
        <dbReference type="ARBA" id="ARBA00010688"/>
    </source>
</evidence>